<evidence type="ECO:0000313" key="1">
    <source>
        <dbReference type="EMBL" id="MBP1862074.1"/>
    </source>
</evidence>
<sequence>MNTQIFSVHDQPLAPEDLDFCRAAFQEICATQNIDPASDKAGDTGALIIELYRQGIRDSVQLAAMIRKAGQP</sequence>
<keyword evidence="2" id="KW-1185">Reference proteome</keyword>
<organism evidence="1 2">
    <name type="scientific">Rhizobium herbae</name>
    <dbReference type="NCBI Taxonomy" id="508661"/>
    <lineage>
        <taxon>Bacteria</taxon>
        <taxon>Pseudomonadati</taxon>
        <taxon>Pseudomonadota</taxon>
        <taxon>Alphaproteobacteria</taxon>
        <taxon>Hyphomicrobiales</taxon>
        <taxon>Rhizobiaceae</taxon>
        <taxon>Rhizobium/Agrobacterium group</taxon>
        <taxon>Rhizobium</taxon>
    </lineage>
</organism>
<proteinExistence type="predicted"/>
<evidence type="ECO:0000313" key="2">
    <source>
        <dbReference type="Proteomes" id="UP000823786"/>
    </source>
</evidence>
<dbReference type="Proteomes" id="UP000823786">
    <property type="component" value="Unassembled WGS sequence"/>
</dbReference>
<gene>
    <name evidence="1" type="ORF">J2Z75_005605</name>
</gene>
<dbReference type="EMBL" id="JAGGJV010000013">
    <property type="protein sequence ID" value="MBP1862074.1"/>
    <property type="molecule type" value="Genomic_DNA"/>
</dbReference>
<protein>
    <submittedName>
        <fullName evidence="1">Uncharacterized protein</fullName>
    </submittedName>
</protein>
<accession>A0ABS4EVV7</accession>
<reference evidence="1 2" key="1">
    <citation type="submission" date="2021-03" db="EMBL/GenBank/DDBJ databases">
        <title>Genomic Encyclopedia of Type Strains, Phase IV (KMG-IV): sequencing the most valuable type-strain genomes for metagenomic binning, comparative biology and taxonomic classification.</title>
        <authorList>
            <person name="Goeker M."/>
        </authorList>
    </citation>
    <scope>NUCLEOTIDE SEQUENCE [LARGE SCALE GENOMIC DNA]</scope>
    <source>
        <strain evidence="1 2">DSM 26427</strain>
    </source>
</reference>
<name>A0ABS4EVV7_9HYPH</name>
<dbReference type="RefSeq" id="WP_209856984.1">
    <property type="nucleotide sequence ID" value="NZ_JAGGJV010000013.1"/>
</dbReference>
<comment type="caution">
    <text evidence="1">The sequence shown here is derived from an EMBL/GenBank/DDBJ whole genome shotgun (WGS) entry which is preliminary data.</text>
</comment>